<dbReference type="FunCoup" id="A0A2S8SXB0">
    <property type="interactions" value="413"/>
</dbReference>
<comment type="cofactor">
    <cofactor evidence="2">
        <name>[3Fe-4S] cluster</name>
        <dbReference type="ChEBI" id="CHEBI:21137"/>
    </cofactor>
</comment>
<dbReference type="OrthoDB" id="9758182at2"/>
<dbReference type="FunFam" id="2.160.20.60:FF:000001">
    <property type="entry name" value="Glutamate synthase, large subunit"/>
    <property type="match status" value="1"/>
</dbReference>
<protein>
    <recommendedName>
        <fullName evidence="19">Glutamate synthase [NADPH] large chain</fullName>
        <ecNumber evidence="5">1.4.1.13</ecNumber>
    </recommendedName>
    <alternativeName>
        <fullName evidence="20">Glutamate synthase subunit alpha</fullName>
    </alternativeName>
</protein>
<dbReference type="SUPFAM" id="SSF56235">
    <property type="entry name" value="N-terminal nucleophile aminohydrolases (Ntn hydrolases)"/>
    <property type="match status" value="1"/>
</dbReference>
<evidence type="ECO:0000256" key="5">
    <source>
        <dbReference type="ARBA" id="ARBA00012079"/>
    </source>
</evidence>
<dbReference type="FunFam" id="3.20.20.70:FF:000031">
    <property type="entry name" value="Glutamate synthase 1 [NADH]"/>
    <property type="match status" value="1"/>
</dbReference>
<keyword evidence="14" id="KW-0411">Iron-sulfur</keyword>
<dbReference type="Gene3D" id="3.60.20.10">
    <property type="entry name" value="Glutamine Phosphoribosylpyrophosphate, subunit 1, domain 1"/>
    <property type="match status" value="1"/>
</dbReference>
<dbReference type="CDD" id="cd00982">
    <property type="entry name" value="gltB_C"/>
    <property type="match status" value="1"/>
</dbReference>
<evidence type="ECO:0000259" key="21">
    <source>
        <dbReference type="PROSITE" id="PS51278"/>
    </source>
</evidence>
<dbReference type="SUPFAM" id="SSF69336">
    <property type="entry name" value="Alpha subunit of glutamate synthase, C-terminal domain"/>
    <property type="match status" value="1"/>
</dbReference>
<comment type="pathway">
    <text evidence="17">Amino-acid biosynthesis; L-glutamate biosynthesis via GLT pathway; L-glutamate from 2-oxoglutarate and L-glutamine (NADP(+) route): step 1/1.</text>
</comment>
<evidence type="ECO:0000256" key="4">
    <source>
        <dbReference type="ARBA" id="ARBA00009716"/>
    </source>
</evidence>
<comment type="cofactor">
    <cofactor evidence="3">
        <name>FAD</name>
        <dbReference type="ChEBI" id="CHEBI:57692"/>
    </cofactor>
</comment>
<dbReference type="InterPro" id="IPR017932">
    <property type="entry name" value="GATase_2_dom"/>
</dbReference>
<evidence type="ECO:0000256" key="17">
    <source>
        <dbReference type="ARBA" id="ARBA00037898"/>
    </source>
</evidence>
<evidence type="ECO:0000256" key="10">
    <source>
        <dbReference type="ARBA" id="ARBA00022827"/>
    </source>
</evidence>
<reference evidence="22 23" key="1">
    <citation type="journal article" date="2018" name="Syst. Appl. Microbiol.">
        <title>Abditibacterium utsteinense sp. nov., the first cultivated member of candidate phylum FBP, isolated from ice-free Antarctic soil samples.</title>
        <authorList>
            <person name="Tahon G."/>
            <person name="Tytgat B."/>
            <person name="Lebbe L."/>
            <person name="Carlier A."/>
            <person name="Willems A."/>
        </authorList>
    </citation>
    <scope>NUCLEOTIDE SEQUENCE [LARGE SCALE GENOMIC DNA]</scope>
    <source>
        <strain evidence="22 23">LMG 29911</strain>
    </source>
</reference>
<evidence type="ECO:0000256" key="16">
    <source>
        <dbReference type="ARBA" id="ARBA00023291"/>
    </source>
</evidence>
<evidence type="ECO:0000256" key="6">
    <source>
        <dbReference type="ARBA" id="ARBA00022605"/>
    </source>
</evidence>
<dbReference type="NCBIfam" id="NF008730">
    <property type="entry name" value="PRK11750.1"/>
    <property type="match status" value="1"/>
</dbReference>
<dbReference type="InterPro" id="IPR002932">
    <property type="entry name" value="Glu_synthdom"/>
</dbReference>
<dbReference type="GO" id="GO:0006537">
    <property type="term" value="P:glutamate biosynthetic process"/>
    <property type="evidence" value="ECO:0007669"/>
    <property type="project" value="UniProtKB-KW"/>
</dbReference>
<keyword evidence="12" id="KW-0560">Oxidoreductase</keyword>
<feature type="domain" description="Glutamine amidotransferase type-2" evidence="21">
    <location>
        <begin position="30"/>
        <end position="428"/>
    </location>
</feature>
<keyword evidence="11" id="KW-0315">Glutamine amidotransferase</keyword>
<keyword evidence="23" id="KW-1185">Reference proteome</keyword>
<evidence type="ECO:0000256" key="11">
    <source>
        <dbReference type="ARBA" id="ARBA00022962"/>
    </source>
</evidence>
<dbReference type="Pfam" id="PF04898">
    <property type="entry name" value="Glu_syn_central"/>
    <property type="match status" value="1"/>
</dbReference>
<dbReference type="GO" id="GO:0046872">
    <property type="term" value="F:metal ion binding"/>
    <property type="evidence" value="ECO:0007669"/>
    <property type="project" value="UniProtKB-KW"/>
</dbReference>
<evidence type="ECO:0000256" key="8">
    <source>
        <dbReference type="ARBA" id="ARBA00022643"/>
    </source>
</evidence>
<comment type="catalytic activity">
    <reaction evidence="18">
        <text>2 L-glutamate + NADP(+) = L-glutamine + 2-oxoglutarate + NADPH + H(+)</text>
        <dbReference type="Rhea" id="RHEA:15501"/>
        <dbReference type="ChEBI" id="CHEBI:15378"/>
        <dbReference type="ChEBI" id="CHEBI:16810"/>
        <dbReference type="ChEBI" id="CHEBI:29985"/>
        <dbReference type="ChEBI" id="CHEBI:57783"/>
        <dbReference type="ChEBI" id="CHEBI:58349"/>
        <dbReference type="ChEBI" id="CHEBI:58359"/>
        <dbReference type="EC" id="1.4.1.13"/>
    </reaction>
</comment>
<evidence type="ECO:0000256" key="18">
    <source>
        <dbReference type="ARBA" id="ARBA00048151"/>
    </source>
</evidence>
<dbReference type="InterPro" id="IPR006982">
    <property type="entry name" value="Glu_synth_centr_N"/>
</dbReference>
<dbReference type="Gene3D" id="3.20.20.70">
    <property type="entry name" value="Aldolase class I"/>
    <property type="match status" value="2"/>
</dbReference>
<name>A0A2S8SXB0_9BACT</name>
<proteinExistence type="inferred from homology"/>
<dbReference type="PANTHER" id="PTHR11938">
    <property type="entry name" value="FAD NADPH DEHYDROGENASE/OXIDOREDUCTASE"/>
    <property type="match status" value="1"/>
</dbReference>
<evidence type="ECO:0000256" key="12">
    <source>
        <dbReference type="ARBA" id="ARBA00023002"/>
    </source>
</evidence>
<organism evidence="22 23">
    <name type="scientific">Abditibacterium utsteinense</name>
    <dbReference type="NCBI Taxonomy" id="1960156"/>
    <lineage>
        <taxon>Bacteria</taxon>
        <taxon>Pseudomonadati</taxon>
        <taxon>Abditibacteriota</taxon>
        <taxon>Abditibacteriia</taxon>
        <taxon>Abditibacteriales</taxon>
        <taxon>Abditibacteriaceae</taxon>
        <taxon>Abditibacterium</taxon>
    </lineage>
</organism>
<dbReference type="PROSITE" id="PS51278">
    <property type="entry name" value="GATASE_TYPE_2"/>
    <property type="match status" value="1"/>
</dbReference>
<dbReference type="EMBL" id="NIGF01000001">
    <property type="protein sequence ID" value="PQV65435.1"/>
    <property type="molecule type" value="Genomic_DNA"/>
</dbReference>
<dbReference type="Proteomes" id="UP000237684">
    <property type="component" value="Unassembled WGS sequence"/>
</dbReference>
<dbReference type="CDD" id="cd00713">
    <property type="entry name" value="GltS"/>
    <property type="match status" value="1"/>
</dbReference>
<dbReference type="EC" id="1.4.1.13" evidence="5"/>
<dbReference type="GO" id="GO:0019676">
    <property type="term" value="P:ammonia assimilation cycle"/>
    <property type="evidence" value="ECO:0007669"/>
    <property type="project" value="TreeGrafter"/>
</dbReference>
<evidence type="ECO:0000256" key="2">
    <source>
        <dbReference type="ARBA" id="ARBA00001927"/>
    </source>
</evidence>
<dbReference type="Pfam" id="PF01645">
    <property type="entry name" value="Glu_synthase"/>
    <property type="match status" value="1"/>
</dbReference>
<dbReference type="Pfam" id="PF00310">
    <property type="entry name" value="GATase_2"/>
    <property type="match status" value="1"/>
</dbReference>
<dbReference type="RefSeq" id="WP_105482170.1">
    <property type="nucleotide sequence ID" value="NZ_NIGF01000001.1"/>
</dbReference>
<keyword evidence="15" id="KW-0314">Glutamate biosynthesis</keyword>
<gene>
    <name evidence="22" type="ORF">B1R32_101177</name>
</gene>
<keyword evidence="10" id="KW-0274">FAD</keyword>
<keyword evidence="7" id="KW-0285">Flavoprotein</keyword>
<evidence type="ECO:0000256" key="7">
    <source>
        <dbReference type="ARBA" id="ARBA00022630"/>
    </source>
</evidence>
<dbReference type="GO" id="GO:0004355">
    <property type="term" value="F:glutamate synthase (NADPH) activity"/>
    <property type="evidence" value="ECO:0007669"/>
    <property type="project" value="UniProtKB-EC"/>
</dbReference>
<keyword evidence="8" id="KW-0288">FMN</keyword>
<evidence type="ECO:0000256" key="9">
    <source>
        <dbReference type="ARBA" id="ARBA00022723"/>
    </source>
</evidence>
<keyword evidence="16" id="KW-0003">3Fe-4S</keyword>
<evidence type="ECO:0000256" key="20">
    <source>
        <dbReference type="ARBA" id="ARBA00079921"/>
    </source>
</evidence>
<dbReference type="SUPFAM" id="SSF51395">
    <property type="entry name" value="FMN-linked oxidoreductases"/>
    <property type="match status" value="1"/>
</dbReference>
<dbReference type="InterPro" id="IPR050711">
    <property type="entry name" value="ET-N_metabolism_enzyme"/>
</dbReference>
<comment type="cofactor">
    <cofactor evidence="1">
        <name>FMN</name>
        <dbReference type="ChEBI" id="CHEBI:58210"/>
    </cofactor>
</comment>
<dbReference type="InParanoid" id="A0A2S8SXB0"/>
<keyword evidence="9" id="KW-0479">Metal-binding</keyword>
<dbReference type="InterPro" id="IPR029055">
    <property type="entry name" value="Ntn_hydrolases_N"/>
</dbReference>
<evidence type="ECO:0000313" key="23">
    <source>
        <dbReference type="Proteomes" id="UP000237684"/>
    </source>
</evidence>
<dbReference type="FunFam" id="3.60.20.10:FF:000001">
    <property type="entry name" value="Glutamate synthase, large subunit"/>
    <property type="match status" value="1"/>
</dbReference>
<evidence type="ECO:0000256" key="3">
    <source>
        <dbReference type="ARBA" id="ARBA00001974"/>
    </source>
</evidence>
<comment type="caution">
    <text evidence="22">The sequence shown here is derived from an EMBL/GenBank/DDBJ whole genome shotgun (WGS) entry which is preliminary data.</text>
</comment>
<evidence type="ECO:0000256" key="13">
    <source>
        <dbReference type="ARBA" id="ARBA00023004"/>
    </source>
</evidence>
<dbReference type="InterPro" id="IPR013785">
    <property type="entry name" value="Aldolase_TIM"/>
</dbReference>
<evidence type="ECO:0000256" key="19">
    <source>
        <dbReference type="ARBA" id="ARBA00072108"/>
    </source>
</evidence>
<dbReference type="Pfam" id="PF01493">
    <property type="entry name" value="GXGXG"/>
    <property type="match status" value="1"/>
</dbReference>
<keyword evidence="6" id="KW-0028">Amino-acid biosynthesis</keyword>
<evidence type="ECO:0000256" key="1">
    <source>
        <dbReference type="ARBA" id="ARBA00001917"/>
    </source>
</evidence>
<dbReference type="Gene3D" id="2.160.20.60">
    <property type="entry name" value="Glutamate synthase, alpha subunit, C-terminal domain"/>
    <property type="match status" value="1"/>
</dbReference>
<sequence length="1559" mass="169530">MSNLNLGLSYGLPQPQENGLWRPEMETSSCGIGFVADLKGEKSHRIVAKGLEAVGCLTHRGAVAADSKTGDGAGLLTQIPHKLLRATLGKGQGKLIKRDEDMAVAMIFFPQDDAARHRAQQICEVVIEESDLIFLGWRRVPVDLPALGEIALKTCPEIRQMLLLRPEGLNDLAFERLCYVLRKRMEARVAAEKIEGFYIPSFSCKTIVYKGLILAPQLPRFYEDLQNPDFHSAIALYHQRYSTNTFPTWFLAQPFRFLAHNGEINTAQGNNNWIRARENAENGRIWGSKESLAELRPIIQPGGSDSAGLDNAFESVVASGRDILHTALMMVPDAYHSVADMPDDLRAFYEYHAAMQEPWDGPAALSFTDGDVIGACLDRNGLRPFRYQISDDNVLLVGSEVGTIDIGDAKLLEKGRLGPGQILALDLKTGQLMHNQEVKERYSKAAPYRDWVSQNLIQGDFSGKVEHIAMDAIAPAFGETLLAQQKAFGFTTEDVDDMISPMVKSGIEPTGSMGDDTPLAVLSEKPRLLYTYFRQRFAQVTNPPIDPLREKLVMSLHSFVGPLANLWEENSAKNCRRIEFPTPLLLNEQLAAIRSGETNWGAGFKSATVKSIWPVSDGENGLQKAVKKLQSDAARAVREGASILIISDRGVDAQTAAIPALMAVGAVHHHLIREGLRTRCSIIAESGEPRDSHHFACLIGYGAAAVNPYLALETAQAQSDPELVEKAVANFKKAVESGLLKVMSKMGISAVASYHGAQIFEALGVHPEVVKECFTGTPTRIRGSNFVEISRDVLRLHETAYPRETPATKLENFAYLRYRGGGELHAFTPSWFKPFHKAVREGDFENQFKIYSKTIDTREKPIVLRDLLEYKPLGAPIPIEEVEPIEAIFPRFCTAAMSLGSLSKEAHETMAIAMNRIGGKSNSGEGGEDPARFHRDANGDWRNSAIKQIASARFGVTPEYLASAKELQIKMAQGAKPGEGGQLPGFKVSAEIAFVRHSVPGVTLISPPPHHDIYSIEDLAQLIYDLKMVNPRCRVSVKLVSQAGVGTVAAGVAKAYADTIVIAGHDGGTGASPVGSIKNTGVSWELGLAETQQVLIQNGLRGRVRLHSDGGYKTGRDVIFAALLGAEEYGFGTAALMAVGCVMARQCHLNTCPVGVATQDQALRAKYVGTPENIVNFFTFIAQEIREHLAAMGARKLDEIIGRSDLLTKNEAVELPKTSDVDVSPLFFQFEEKDTSPRFSVVGKNDRPEDWPLDDTILQDVRDAISNGSHLTMSYGIKNTNRTVGGRIAGEIAYTFGDKGLPKGSITLHFDGTAGQSFGAFCIDGLNLYLTGEGLDYVGKSMHGGKIVVKPGDNCEFEWRENVVIGNTVLYGATGGYLFAAGQGGERFAVRNSGGTAVVEGIGDHGCEYMTGGTIVVLGQTGRNFGAGMSGGTAYILDEKLTFEKRYNPDMIGIERVQNTEDAEALKALITRHFEETASPQAQQILGNWEAKLPLFWKAVPHPEKAAAPVANKRAARVERNGVKPGEATAKVEDFAGREPVGQAIADVKEVPAPTPAGS</sequence>
<evidence type="ECO:0000256" key="14">
    <source>
        <dbReference type="ARBA" id="ARBA00023014"/>
    </source>
</evidence>
<keyword evidence="13" id="KW-0408">Iron</keyword>
<accession>A0A2S8SXB0</accession>
<dbReference type="InterPro" id="IPR002489">
    <property type="entry name" value="Glu_synth_asu_C"/>
</dbReference>
<evidence type="ECO:0000313" key="22">
    <source>
        <dbReference type="EMBL" id="PQV65435.1"/>
    </source>
</evidence>
<dbReference type="PANTHER" id="PTHR11938:SF133">
    <property type="entry name" value="GLUTAMATE SYNTHASE (NADH)"/>
    <property type="match status" value="1"/>
</dbReference>
<evidence type="ECO:0000256" key="15">
    <source>
        <dbReference type="ARBA" id="ARBA00023164"/>
    </source>
</evidence>
<dbReference type="GO" id="GO:0051538">
    <property type="term" value="F:3 iron, 4 sulfur cluster binding"/>
    <property type="evidence" value="ECO:0007669"/>
    <property type="project" value="UniProtKB-KW"/>
</dbReference>
<dbReference type="CDD" id="cd02808">
    <property type="entry name" value="GltS_FMN"/>
    <property type="match status" value="1"/>
</dbReference>
<comment type="similarity">
    <text evidence="4">Belongs to the glutamate synthase family.</text>
</comment>
<dbReference type="InterPro" id="IPR036485">
    <property type="entry name" value="Glu_synth_asu_C_sf"/>
</dbReference>